<accession>A0AAU6PZ91</accession>
<evidence type="ECO:0000256" key="1">
    <source>
        <dbReference type="SAM" id="Phobius"/>
    </source>
</evidence>
<protein>
    <recommendedName>
        <fullName evidence="3">Polysaccharide biosynthesis protein</fullName>
    </recommendedName>
</protein>
<dbReference type="RefSeq" id="WP_339093900.1">
    <property type="nucleotide sequence ID" value="NZ_CP149782.1"/>
</dbReference>
<feature type="transmembrane region" description="Helical" evidence="1">
    <location>
        <begin position="237"/>
        <end position="259"/>
    </location>
</feature>
<feature type="transmembrane region" description="Helical" evidence="1">
    <location>
        <begin position="42"/>
        <end position="66"/>
    </location>
</feature>
<name>A0AAU6PZ91_9DEIO</name>
<keyword evidence="1" id="KW-0472">Membrane</keyword>
<dbReference type="AlphaFoldDB" id="A0AAU6PZ91"/>
<keyword evidence="1" id="KW-1133">Transmembrane helix</keyword>
<sequence>MKKVRVSPNLIFVAAIFNSLCTTLVSNIFIPNLISQSAFSEWRQILTILAYAGLAHVGLADGLQYIWTKERGIPRKSLTAQIGGLVILLSTIMYGINGFVSQQWGSPLYFLFMLTAFSPFFLNYFVSHSNSSGLVVFYFSQPFLFLTGIFTLKYLGVSGINLAIGCQIIVLLLGILYSLVVFKNNSAKINDKINFRTLWQDYNGIGLYSVNLLLITIFSIDRIVALKVLSESEKTHYFFLSLFVTLSSTLTMVISNIIFSRNIVFSFKMINIFRIGTAMLFAIALLFPENIYEFLIKAAFPKFSSSYVGIYVGAAILAGYFNVIILPIIKRYAIGRFMIISPIIMIGYALLCFIFVKNSQNLIISYSLFLMALIIVFDFISFSVVRLGENKA</sequence>
<gene>
    <name evidence="2" type="ORF">WDJ50_07745</name>
</gene>
<feature type="transmembrane region" description="Helical" evidence="1">
    <location>
        <begin position="202"/>
        <end position="225"/>
    </location>
</feature>
<feature type="transmembrane region" description="Helical" evidence="1">
    <location>
        <begin position="271"/>
        <end position="288"/>
    </location>
</feature>
<feature type="transmembrane region" description="Helical" evidence="1">
    <location>
        <begin position="162"/>
        <end position="182"/>
    </location>
</feature>
<reference evidence="2" key="1">
    <citation type="submission" date="2024-03" db="EMBL/GenBank/DDBJ databases">
        <title>Deinococcus weizhi sp. nov., isolated from human skin.</title>
        <authorList>
            <person name="Wei Z."/>
            <person name="Tian F."/>
            <person name="Yang C."/>
            <person name="Xin L.T."/>
            <person name="Wen Z.J."/>
            <person name="Lan K.C."/>
            <person name="Yu L."/>
            <person name="Zhe W."/>
            <person name="Dan F.D."/>
            <person name="Jun W."/>
            <person name="Rui Z."/>
            <person name="Yong X.J."/>
            <person name="Ting Y."/>
            <person name="Wei X."/>
            <person name="Xu Z.G."/>
            <person name="Xin Z."/>
            <person name="Dong F.G."/>
            <person name="Ni X.M."/>
            <person name="Zheng M.G."/>
            <person name="Chun Y."/>
            <person name="Qian W.X."/>
        </authorList>
    </citation>
    <scope>NUCLEOTIDE SEQUENCE</scope>
    <source>
        <strain evidence="2">VB142</strain>
    </source>
</reference>
<evidence type="ECO:0008006" key="3">
    <source>
        <dbReference type="Google" id="ProtNLM"/>
    </source>
</evidence>
<feature type="transmembrane region" description="Helical" evidence="1">
    <location>
        <begin position="78"/>
        <end position="96"/>
    </location>
</feature>
<feature type="transmembrane region" description="Helical" evidence="1">
    <location>
        <begin position="108"/>
        <end position="126"/>
    </location>
</feature>
<feature type="transmembrane region" description="Helical" evidence="1">
    <location>
        <begin position="362"/>
        <end position="385"/>
    </location>
</feature>
<proteinExistence type="predicted"/>
<dbReference type="EMBL" id="CP149782">
    <property type="protein sequence ID" value="WYF43325.1"/>
    <property type="molecule type" value="Genomic_DNA"/>
</dbReference>
<feature type="transmembrane region" description="Helical" evidence="1">
    <location>
        <begin position="133"/>
        <end position="156"/>
    </location>
</feature>
<keyword evidence="1" id="KW-0812">Transmembrane</keyword>
<organism evidence="2">
    <name type="scientific">Deinococcus sp. VB142</name>
    <dbReference type="NCBI Taxonomy" id="3112952"/>
    <lineage>
        <taxon>Bacteria</taxon>
        <taxon>Thermotogati</taxon>
        <taxon>Deinococcota</taxon>
        <taxon>Deinococci</taxon>
        <taxon>Deinococcales</taxon>
        <taxon>Deinococcaceae</taxon>
        <taxon>Deinococcus</taxon>
    </lineage>
</organism>
<evidence type="ECO:0000313" key="2">
    <source>
        <dbReference type="EMBL" id="WYF43325.1"/>
    </source>
</evidence>
<feature type="transmembrane region" description="Helical" evidence="1">
    <location>
        <begin position="308"/>
        <end position="329"/>
    </location>
</feature>
<feature type="transmembrane region" description="Helical" evidence="1">
    <location>
        <begin position="336"/>
        <end position="356"/>
    </location>
</feature>
<feature type="transmembrane region" description="Helical" evidence="1">
    <location>
        <begin position="12"/>
        <end position="30"/>
    </location>
</feature>